<protein>
    <submittedName>
        <fullName evidence="1">Uncharacterized protein</fullName>
    </submittedName>
</protein>
<name>A0A6C0HT00_9ZZZZ</name>
<evidence type="ECO:0000313" key="1">
    <source>
        <dbReference type="EMBL" id="QHT83447.1"/>
    </source>
</evidence>
<reference evidence="1" key="1">
    <citation type="journal article" date="2020" name="Nature">
        <title>Giant virus diversity and host interactions through global metagenomics.</title>
        <authorList>
            <person name="Schulz F."/>
            <person name="Roux S."/>
            <person name="Paez-Espino D."/>
            <person name="Jungbluth S."/>
            <person name="Walsh D.A."/>
            <person name="Denef V.J."/>
            <person name="McMahon K.D."/>
            <person name="Konstantinidis K.T."/>
            <person name="Eloe-Fadrosh E.A."/>
            <person name="Kyrpides N.C."/>
            <person name="Woyke T."/>
        </authorList>
    </citation>
    <scope>NUCLEOTIDE SEQUENCE</scope>
    <source>
        <strain evidence="1">GVMAG-M-3300023184-167</strain>
    </source>
</reference>
<accession>A0A6C0HT00</accession>
<proteinExistence type="predicted"/>
<organism evidence="1">
    <name type="scientific">viral metagenome</name>
    <dbReference type="NCBI Taxonomy" id="1070528"/>
    <lineage>
        <taxon>unclassified sequences</taxon>
        <taxon>metagenomes</taxon>
        <taxon>organismal metagenomes</taxon>
    </lineage>
</organism>
<dbReference type="EMBL" id="MN740009">
    <property type="protein sequence ID" value="QHT83447.1"/>
    <property type="molecule type" value="Genomic_DNA"/>
</dbReference>
<sequence length="293" mass="33788">MKGGTFTVDQLMNLFNIFTKNQDYKTLPFQNIEILDKKKYYLYNNRLHVYVLFNSPPENLLSRIEKDMKSVRIVIIHRGTLGVNGFRTRKNSGFTDKVSRFFGSLKDWTNNLRNLTVFNDKIPKTYRQEKAMMGHIALNDYLTKLMSNNIESIISSNENKNIKYMKLLLFSCLKKYKNPGQAVSSFLKTRLSTLGFSQGAVYAYLYGDEGKETIVYNPAPFRGKKPSNTFILKTKNDAISYFVNNDGLPIIIKNTKSHWSKFVKNHTNDILLNDNEKIGIGLFTRSKKVAGIR</sequence>
<dbReference type="AlphaFoldDB" id="A0A6C0HT00"/>